<dbReference type="GO" id="GO:0006826">
    <property type="term" value="P:iron ion transport"/>
    <property type="evidence" value="ECO:0007669"/>
    <property type="project" value="UniProtKB-KW"/>
</dbReference>
<organism evidence="16 17">
    <name type="scientific">Sphingobium algorifonticola</name>
    <dbReference type="NCBI Taxonomy" id="2008318"/>
    <lineage>
        <taxon>Bacteria</taxon>
        <taxon>Pseudomonadati</taxon>
        <taxon>Pseudomonadota</taxon>
        <taxon>Alphaproteobacteria</taxon>
        <taxon>Sphingomonadales</taxon>
        <taxon>Sphingomonadaceae</taxon>
        <taxon>Sphingobium</taxon>
    </lineage>
</organism>
<dbReference type="InterPro" id="IPR012910">
    <property type="entry name" value="Plug_dom"/>
</dbReference>
<name>A0A437J3Z6_9SPHN</name>
<dbReference type="AlphaFoldDB" id="A0A437J3Z6"/>
<evidence type="ECO:0008006" key="18">
    <source>
        <dbReference type="Google" id="ProtNLM"/>
    </source>
</evidence>
<feature type="signal peptide" evidence="13">
    <location>
        <begin position="1"/>
        <end position="23"/>
    </location>
</feature>
<dbReference type="PANTHER" id="PTHR32552:SF81">
    <property type="entry name" value="TONB-DEPENDENT OUTER MEMBRANE RECEPTOR"/>
    <property type="match status" value="1"/>
</dbReference>
<feature type="domain" description="TonB-dependent receptor-like beta-barrel" evidence="14">
    <location>
        <begin position="301"/>
        <end position="720"/>
    </location>
</feature>
<dbReference type="InterPro" id="IPR039426">
    <property type="entry name" value="TonB-dep_rcpt-like"/>
</dbReference>
<evidence type="ECO:0000256" key="13">
    <source>
        <dbReference type="SAM" id="SignalP"/>
    </source>
</evidence>
<evidence type="ECO:0000256" key="3">
    <source>
        <dbReference type="ARBA" id="ARBA00022452"/>
    </source>
</evidence>
<dbReference type="InterPro" id="IPR036942">
    <property type="entry name" value="Beta-barrel_TonB_sf"/>
</dbReference>
<evidence type="ECO:0000313" key="17">
    <source>
        <dbReference type="Proteomes" id="UP000282977"/>
    </source>
</evidence>
<dbReference type="RefSeq" id="WP_127691875.1">
    <property type="nucleotide sequence ID" value="NZ_RZUL01000008.1"/>
</dbReference>
<evidence type="ECO:0000256" key="10">
    <source>
        <dbReference type="ARBA" id="ARBA00023237"/>
    </source>
</evidence>
<keyword evidence="9 11" id="KW-0472">Membrane</keyword>
<comment type="caution">
    <text evidence="16">The sequence shown here is derived from an EMBL/GenBank/DDBJ whole genome shotgun (WGS) entry which is preliminary data.</text>
</comment>
<protein>
    <recommendedName>
        <fullName evidence="18">TonB-dependent receptor</fullName>
    </recommendedName>
</protein>
<sequence>MRYLNSKWLALLGATALNAPAIAQVVDTGTALPQENAPEGTIGDIIVTAQKGASGQSAQRVPVAITAVSAELIKASQAVSIIDISHMAPNANFTSAATLPGFSNYSIRGIGVSGSTSSIDPAVNVVVDGMVYDFQGGTIQDAFDLEGVEILRGPQGILFGRNTTGGAVSLRSRRPSDQFGIEGEFTIGNYNRYDGALSIEGPLVSDKVLARLTVLHRERDGYYKDNNGGTFVPAPLNPTGIQPATEQGRLGSINNWVIRPTVVITPTDALDFSFFGEIVDMGGTGNGARVVRGYEGLIQSRFGYTPPSGKWETNQNSVGFTSIKTQRIVTEANWDVGIGKLTSVTGFRHVNYQFAFEDGLPFQILEFPRGNIIRSRQISEELRFASTFSDVVDFVAGFYFDKHRLQVQERRLQSNVLGNPNAATYFVTNREGKYVQKAQAYAGFANVNVHATEALTLSAGGRYSWEKKELHIAPLGQCSGPGFTGCPSVYSDYEKSWGNFSPKLGAEYVFSPGVMGYASWTKGFRSGQFNGRAASVAQLGPVDPEEASSFEIGLKSTFWDRKARFNISAFYTKYDDLQLTILDGATQILQNAGAATFGGIEAELTLKPVKPLELNGSFGWTSSKYDRLSGPFAANLTIEQSLKKELLKAPEFTAYGSAAYTAEVDAETDMTARIAYSWRSHFYVDVLNSPAALQKSYGTLDLSLTATRGNISLTAFGRNVTGVQAKDLINTVIVPEQFGGEPATYGLTLGFSL</sequence>
<evidence type="ECO:0000259" key="14">
    <source>
        <dbReference type="Pfam" id="PF00593"/>
    </source>
</evidence>
<dbReference type="Gene3D" id="2.40.170.20">
    <property type="entry name" value="TonB-dependent receptor, beta-barrel domain"/>
    <property type="match status" value="1"/>
</dbReference>
<dbReference type="PANTHER" id="PTHR32552">
    <property type="entry name" value="FERRICHROME IRON RECEPTOR-RELATED"/>
    <property type="match status" value="1"/>
</dbReference>
<comment type="subcellular location">
    <subcellularLocation>
        <location evidence="1 11">Cell outer membrane</location>
        <topology evidence="1 11">Multi-pass membrane protein</topology>
    </subcellularLocation>
</comment>
<accession>A0A437J3Z6</accession>
<evidence type="ECO:0000256" key="4">
    <source>
        <dbReference type="ARBA" id="ARBA00022496"/>
    </source>
</evidence>
<evidence type="ECO:0000256" key="12">
    <source>
        <dbReference type="RuleBase" id="RU003357"/>
    </source>
</evidence>
<evidence type="ECO:0000256" key="9">
    <source>
        <dbReference type="ARBA" id="ARBA00023136"/>
    </source>
</evidence>
<dbReference type="PROSITE" id="PS52016">
    <property type="entry name" value="TONB_DEPENDENT_REC_3"/>
    <property type="match status" value="1"/>
</dbReference>
<evidence type="ECO:0000256" key="11">
    <source>
        <dbReference type="PROSITE-ProRule" id="PRU01360"/>
    </source>
</evidence>
<evidence type="ECO:0000313" key="16">
    <source>
        <dbReference type="EMBL" id="RVT39289.1"/>
    </source>
</evidence>
<feature type="chain" id="PRO_5019219699" description="TonB-dependent receptor" evidence="13">
    <location>
        <begin position="24"/>
        <end position="753"/>
    </location>
</feature>
<gene>
    <name evidence="16" type="ORF">ENE74_15820</name>
</gene>
<keyword evidence="10 11" id="KW-0998">Cell outer membrane</keyword>
<keyword evidence="13" id="KW-0732">Signal</keyword>
<keyword evidence="3 11" id="KW-1134">Transmembrane beta strand</keyword>
<evidence type="ECO:0000256" key="6">
    <source>
        <dbReference type="ARBA" id="ARBA00023004"/>
    </source>
</evidence>
<keyword evidence="7" id="KW-0406">Ion transport</keyword>
<keyword evidence="8 12" id="KW-0798">TonB box</keyword>
<keyword evidence="5 11" id="KW-0812">Transmembrane</keyword>
<dbReference type="InterPro" id="IPR000531">
    <property type="entry name" value="Beta-barrel_TonB"/>
</dbReference>
<evidence type="ECO:0000256" key="1">
    <source>
        <dbReference type="ARBA" id="ARBA00004571"/>
    </source>
</evidence>
<keyword evidence="2 11" id="KW-0813">Transport</keyword>
<evidence type="ECO:0000256" key="8">
    <source>
        <dbReference type="ARBA" id="ARBA00023077"/>
    </source>
</evidence>
<dbReference type="Pfam" id="PF00593">
    <property type="entry name" value="TonB_dep_Rec_b-barrel"/>
    <property type="match status" value="1"/>
</dbReference>
<reference evidence="16 17" key="1">
    <citation type="submission" date="2019-01" db="EMBL/GenBank/DDBJ databases">
        <authorList>
            <person name="Chen W.-M."/>
        </authorList>
    </citation>
    <scope>NUCLEOTIDE SEQUENCE [LARGE SCALE GENOMIC DNA]</scope>
    <source>
        <strain evidence="16 17">TLA-22</strain>
    </source>
</reference>
<feature type="domain" description="TonB-dependent receptor plug" evidence="15">
    <location>
        <begin position="58"/>
        <end position="167"/>
    </location>
</feature>
<dbReference type="Pfam" id="PF07715">
    <property type="entry name" value="Plug"/>
    <property type="match status" value="1"/>
</dbReference>
<proteinExistence type="inferred from homology"/>
<keyword evidence="6" id="KW-0408">Iron</keyword>
<evidence type="ECO:0000259" key="15">
    <source>
        <dbReference type="Pfam" id="PF07715"/>
    </source>
</evidence>
<dbReference type="SUPFAM" id="SSF56935">
    <property type="entry name" value="Porins"/>
    <property type="match status" value="1"/>
</dbReference>
<dbReference type="GO" id="GO:0009279">
    <property type="term" value="C:cell outer membrane"/>
    <property type="evidence" value="ECO:0007669"/>
    <property type="project" value="UniProtKB-SubCell"/>
</dbReference>
<dbReference type="Proteomes" id="UP000282977">
    <property type="component" value="Unassembled WGS sequence"/>
</dbReference>
<keyword evidence="4" id="KW-0410">Iron transport</keyword>
<evidence type="ECO:0000256" key="7">
    <source>
        <dbReference type="ARBA" id="ARBA00023065"/>
    </source>
</evidence>
<evidence type="ECO:0000256" key="2">
    <source>
        <dbReference type="ARBA" id="ARBA00022448"/>
    </source>
</evidence>
<dbReference type="EMBL" id="RZUL01000008">
    <property type="protein sequence ID" value="RVT39289.1"/>
    <property type="molecule type" value="Genomic_DNA"/>
</dbReference>
<keyword evidence="17" id="KW-1185">Reference proteome</keyword>
<comment type="similarity">
    <text evidence="11 12">Belongs to the TonB-dependent receptor family.</text>
</comment>
<evidence type="ECO:0000256" key="5">
    <source>
        <dbReference type="ARBA" id="ARBA00022692"/>
    </source>
</evidence>
<dbReference type="OrthoDB" id="7618183at2"/>